<dbReference type="InterPro" id="IPR011992">
    <property type="entry name" value="EF-hand-dom_pair"/>
</dbReference>
<keyword evidence="3" id="KW-0808">Transferase</keyword>
<dbReference type="Gene3D" id="1.10.238.10">
    <property type="entry name" value="EF-hand"/>
    <property type="match status" value="2"/>
</dbReference>
<evidence type="ECO:0000256" key="3">
    <source>
        <dbReference type="ARBA" id="ARBA00022679"/>
    </source>
</evidence>
<comment type="similarity">
    <text evidence="8">Belongs to the protein kinase superfamily.</text>
</comment>
<dbReference type="GO" id="GO:0005524">
    <property type="term" value="F:ATP binding"/>
    <property type="evidence" value="ECO:0007669"/>
    <property type="project" value="UniProtKB-UniRule"/>
</dbReference>
<dbReference type="SUPFAM" id="SSF47473">
    <property type="entry name" value="EF-hand"/>
    <property type="match status" value="1"/>
</dbReference>
<evidence type="ECO:0000256" key="6">
    <source>
        <dbReference type="ARBA" id="ARBA00022840"/>
    </source>
</evidence>
<gene>
    <name evidence="10" type="ORF">NSCI0253_LOCUS36223</name>
</gene>
<dbReference type="InterPro" id="IPR008271">
    <property type="entry name" value="Ser/Thr_kinase_AS"/>
</dbReference>
<dbReference type="SUPFAM" id="SSF56112">
    <property type="entry name" value="Protein kinase-like (PK-like)"/>
    <property type="match status" value="1"/>
</dbReference>
<dbReference type="PROSITE" id="PS00107">
    <property type="entry name" value="PROTEIN_KINASE_ATP"/>
    <property type="match status" value="1"/>
</dbReference>
<evidence type="ECO:0000256" key="2">
    <source>
        <dbReference type="ARBA" id="ARBA00022527"/>
    </source>
</evidence>
<dbReference type="InterPro" id="IPR000719">
    <property type="entry name" value="Prot_kinase_dom"/>
</dbReference>
<name>A0A7S1AQH1_NOCSC</name>
<dbReference type="Pfam" id="PF00069">
    <property type="entry name" value="Pkinase"/>
    <property type="match status" value="1"/>
</dbReference>
<organism evidence="10">
    <name type="scientific">Noctiluca scintillans</name>
    <name type="common">Sea sparkle</name>
    <name type="synonym">Red tide dinoflagellate</name>
    <dbReference type="NCBI Taxonomy" id="2966"/>
    <lineage>
        <taxon>Eukaryota</taxon>
        <taxon>Sar</taxon>
        <taxon>Alveolata</taxon>
        <taxon>Dinophyceae</taxon>
        <taxon>Noctilucales</taxon>
        <taxon>Noctilucaceae</taxon>
        <taxon>Noctiluca</taxon>
    </lineage>
</organism>
<dbReference type="EMBL" id="HBFQ01050829">
    <property type="protein sequence ID" value="CAD8861868.1"/>
    <property type="molecule type" value="Transcribed_RNA"/>
</dbReference>
<evidence type="ECO:0000259" key="9">
    <source>
        <dbReference type="PROSITE" id="PS50011"/>
    </source>
</evidence>
<feature type="domain" description="Protein kinase" evidence="9">
    <location>
        <begin position="20"/>
        <end position="271"/>
    </location>
</feature>
<dbReference type="PROSITE" id="PS50011">
    <property type="entry name" value="PROTEIN_KINASE_DOM"/>
    <property type="match status" value="1"/>
</dbReference>
<dbReference type="SMART" id="SM00220">
    <property type="entry name" value="S_TKc"/>
    <property type="match status" value="1"/>
</dbReference>
<evidence type="ECO:0000256" key="4">
    <source>
        <dbReference type="ARBA" id="ARBA00022741"/>
    </source>
</evidence>
<evidence type="ECO:0000256" key="1">
    <source>
        <dbReference type="ARBA" id="ARBA00011245"/>
    </source>
</evidence>
<dbReference type="InterPro" id="IPR050205">
    <property type="entry name" value="CDPK_Ser/Thr_kinases"/>
</dbReference>
<accession>A0A7S1AQH1</accession>
<feature type="binding site" evidence="7">
    <location>
        <position position="49"/>
    </location>
    <ligand>
        <name>ATP</name>
        <dbReference type="ChEBI" id="CHEBI:30616"/>
    </ligand>
</feature>
<dbReference type="AlphaFoldDB" id="A0A7S1AQH1"/>
<evidence type="ECO:0000256" key="8">
    <source>
        <dbReference type="RuleBase" id="RU000304"/>
    </source>
</evidence>
<dbReference type="InterPro" id="IPR017441">
    <property type="entry name" value="Protein_kinase_ATP_BS"/>
</dbReference>
<evidence type="ECO:0000313" key="10">
    <source>
        <dbReference type="EMBL" id="CAD8861868.1"/>
    </source>
</evidence>
<protein>
    <recommendedName>
        <fullName evidence="9">Protein kinase domain-containing protein</fullName>
    </recommendedName>
</protein>
<keyword evidence="5" id="KW-0418">Kinase</keyword>
<proteinExistence type="inferred from homology"/>
<evidence type="ECO:0000256" key="7">
    <source>
        <dbReference type="PROSITE-ProRule" id="PRU10141"/>
    </source>
</evidence>
<evidence type="ECO:0000256" key="5">
    <source>
        <dbReference type="ARBA" id="ARBA00022777"/>
    </source>
</evidence>
<dbReference type="InterPro" id="IPR011009">
    <property type="entry name" value="Kinase-like_dom_sf"/>
</dbReference>
<dbReference type="Gene3D" id="1.10.510.10">
    <property type="entry name" value="Transferase(Phosphotransferase) domain 1"/>
    <property type="match status" value="1"/>
</dbReference>
<dbReference type="PANTHER" id="PTHR24349">
    <property type="entry name" value="SERINE/THREONINE-PROTEIN KINASE"/>
    <property type="match status" value="1"/>
</dbReference>
<sequence length="455" mass="51229">MLLTRIRSRPLGSAIECDYEVFDQVLGSGASADVVRAVRKLDGHSFAMKPIGKHLCAAEELASEVEIYLTLDHPNIARLYDVYETPTHVNLVMELCSGGELHTRVMHNGAFAESEVQNVSLQMLQAVAYLHAHGIAHRDVKAENFVYESSDPGALLKLVDFGFSQEWDEVDLMTASCGTMAYMAPDVMRPGGYTTKSDVWSVGVIVFMLHSGSLPFQESEDEVRVAIQRGVAWDAVKLDVTAAAMDFVKSLLVVEPFHRMSALEAIRHQWLVPCLPHEVLDVKLIERMQSYVLGTPLRRALLQYLTLVLPLDAQIRAAFYSLDERSEGTIRFQVLKEAIRRSAQHTHLQTWATTENIFELFNVMDTNGDEQIYYSDFFAATIECTAEVRERLVRAAFHRFGHLGEGSISRDEIQVILGKRYEGRNTLELLREVMDPNAPITGERLEDMMMGYVNL</sequence>
<dbReference type="GO" id="GO:0004674">
    <property type="term" value="F:protein serine/threonine kinase activity"/>
    <property type="evidence" value="ECO:0007669"/>
    <property type="project" value="UniProtKB-KW"/>
</dbReference>
<comment type="subunit">
    <text evidence="1">Monomer.</text>
</comment>
<keyword evidence="2 8" id="KW-0723">Serine/threonine-protein kinase</keyword>
<dbReference type="PROSITE" id="PS00108">
    <property type="entry name" value="PROTEIN_KINASE_ST"/>
    <property type="match status" value="1"/>
</dbReference>
<keyword evidence="6 7" id="KW-0067">ATP-binding</keyword>
<keyword evidence="4 7" id="KW-0547">Nucleotide-binding</keyword>
<dbReference type="FunFam" id="1.10.510.10:FF:000571">
    <property type="entry name" value="Maternal embryonic leucine zipper kinase"/>
    <property type="match status" value="1"/>
</dbReference>
<reference evidence="10" key="1">
    <citation type="submission" date="2021-01" db="EMBL/GenBank/DDBJ databases">
        <authorList>
            <person name="Corre E."/>
            <person name="Pelletier E."/>
            <person name="Niang G."/>
            <person name="Scheremetjew M."/>
            <person name="Finn R."/>
            <person name="Kale V."/>
            <person name="Holt S."/>
            <person name="Cochrane G."/>
            <person name="Meng A."/>
            <person name="Brown T."/>
            <person name="Cohen L."/>
        </authorList>
    </citation>
    <scope>NUCLEOTIDE SEQUENCE</scope>
</reference>